<dbReference type="SMART" id="SM00922">
    <property type="entry name" value="MR_MLE"/>
    <property type="match status" value="1"/>
</dbReference>
<dbReference type="NCBIfam" id="NF002782">
    <property type="entry name" value="PRK02901.1"/>
    <property type="match status" value="1"/>
</dbReference>
<organism evidence="3">
    <name type="scientific">freshwater metagenome</name>
    <dbReference type="NCBI Taxonomy" id="449393"/>
    <lineage>
        <taxon>unclassified sequences</taxon>
        <taxon>metagenomes</taxon>
        <taxon>ecological metagenomes</taxon>
    </lineage>
</organism>
<dbReference type="SFLD" id="SFLDF00009">
    <property type="entry name" value="o-succinylbenzoate_synthase"/>
    <property type="match status" value="1"/>
</dbReference>
<gene>
    <name evidence="3" type="ORF">UFOPK1852_00199</name>
</gene>
<evidence type="ECO:0000256" key="1">
    <source>
        <dbReference type="ARBA" id="ARBA00022723"/>
    </source>
</evidence>
<dbReference type="PANTHER" id="PTHR48073:SF2">
    <property type="entry name" value="O-SUCCINYLBENZOATE SYNTHASE"/>
    <property type="match status" value="1"/>
</dbReference>
<reference evidence="3" key="1">
    <citation type="submission" date="2020-05" db="EMBL/GenBank/DDBJ databases">
        <authorList>
            <person name="Chiriac C."/>
            <person name="Salcher M."/>
            <person name="Ghai R."/>
            <person name="Kavagutti S V."/>
        </authorList>
    </citation>
    <scope>NUCLEOTIDE SEQUENCE</scope>
</reference>
<dbReference type="SFLD" id="SFLDG00180">
    <property type="entry name" value="muconate_cycloisomerase"/>
    <property type="match status" value="1"/>
</dbReference>
<name>A0A6J6GSR6_9ZZZZ</name>
<evidence type="ECO:0000313" key="3">
    <source>
        <dbReference type="EMBL" id="CAB4602933.1"/>
    </source>
</evidence>
<protein>
    <submittedName>
        <fullName evidence="3">Unannotated protein</fullName>
    </submittedName>
</protein>
<accession>A0A6J6GSR6</accession>
<dbReference type="InterPro" id="IPR029065">
    <property type="entry name" value="Enolase_C-like"/>
</dbReference>
<evidence type="ECO:0000259" key="2">
    <source>
        <dbReference type="SMART" id="SM00922"/>
    </source>
</evidence>
<feature type="domain" description="Mandelate racemase/muconate lactonizing enzyme C-terminal" evidence="2">
    <location>
        <begin position="86"/>
        <end position="179"/>
    </location>
</feature>
<dbReference type="Pfam" id="PF18374">
    <property type="entry name" value="Enolase_like_N"/>
    <property type="match status" value="1"/>
</dbReference>
<dbReference type="SFLD" id="SFLDS00001">
    <property type="entry name" value="Enolase"/>
    <property type="match status" value="1"/>
</dbReference>
<dbReference type="EMBL" id="CAEZUS010000017">
    <property type="protein sequence ID" value="CAB4602933.1"/>
    <property type="molecule type" value="Genomic_DNA"/>
</dbReference>
<dbReference type="InterPro" id="IPR036849">
    <property type="entry name" value="Enolase-like_C_sf"/>
</dbReference>
<dbReference type="InterPro" id="IPR013342">
    <property type="entry name" value="Mandelate_racemase_C"/>
</dbReference>
<dbReference type="GO" id="GO:0046872">
    <property type="term" value="F:metal ion binding"/>
    <property type="evidence" value="ECO:0007669"/>
    <property type="project" value="UniProtKB-KW"/>
</dbReference>
<keyword evidence="1" id="KW-0479">Metal-binding</keyword>
<dbReference type="Pfam" id="PF13378">
    <property type="entry name" value="MR_MLE_C"/>
    <property type="match status" value="1"/>
</dbReference>
<sequence>MLDQLLASMQVIALPLKTKFRGITVREVALIQGPAGWGEFAPFLEYDDRECATWLLSAIDSATNQPPMAHRRFVKVNATLPALNDAKEIEELLKTFAGCDTVKIKVGQNLGEDIVRVARVRALMPKAKLRLDVNGSWSVDQALINLYEIYEEVGPLEYVEQPCATLEELAQLKKKLVIDLKIAGDEVIRKAADPFAIDLSSAVDILMLKVAPLGGITRAREIAAHHHLPLVVSSALDSAIGISNGLQLAASLPTLDYACGLATGQLLSADIASIPIAEGQLEVCSVSPDSDLLAKYAVPVERQNWWKERTKRAFHAGTENEVKARGWTW</sequence>
<dbReference type="CDD" id="cd03320">
    <property type="entry name" value="OSBS"/>
    <property type="match status" value="1"/>
</dbReference>
<dbReference type="Gene3D" id="3.20.20.120">
    <property type="entry name" value="Enolase-like C-terminal domain"/>
    <property type="match status" value="1"/>
</dbReference>
<dbReference type="SUPFAM" id="SSF51604">
    <property type="entry name" value="Enolase C-terminal domain-like"/>
    <property type="match status" value="1"/>
</dbReference>
<dbReference type="PANTHER" id="PTHR48073">
    <property type="entry name" value="O-SUCCINYLBENZOATE SYNTHASE-RELATED"/>
    <property type="match status" value="1"/>
</dbReference>
<proteinExistence type="predicted"/>
<dbReference type="AlphaFoldDB" id="A0A6J6GSR6"/>